<gene>
    <name evidence="5" type="ORF">OM076_30940</name>
</gene>
<evidence type="ECO:0000256" key="1">
    <source>
        <dbReference type="ARBA" id="ARBA00022676"/>
    </source>
</evidence>
<evidence type="ECO:0000256" key="2">
    <source>
        <dbReference type="ARBA" id="ARBA00022679"/>
    </source>
</evidence>
<evidence type="ECO:0000259" key="3">
    <source>
        <dbReference type="Pfam" id="PF00534"/>
    </source>
</evidence>
<dbReference type="RefSeq" id="WP_270043976.1">
    <property type="nucleotide sequence ID" value="NZ_JAPDOD010000037.1"/>
</dbReference>
<dbReference type="InterPro" id="IPR001296">
    <property type="entry name" value="Glyco_trans_1"/>
</dbReference>
<dbReference type="PANTHER" id="PTHR46401">
    <property type="entry name" value="GLYCOSYLTRANSFERASE WBBK-RELATED"/>
    <property type="match status" value="1"/>
</dbReference>
<dbReference type="Pfam" id="PF13439">
    <property type="entry name" value="Glyco_transf_4"/>
    <property type="match status" value="1"/>
</dbReference>
<comment type="caution">
    <text evidence="5">The sequence shown here is derived from an EMBL/GenBank/DDBJ whole genome shotgun (WGS) entry which is preliminary data.</text>
</comment>
<dbReference type="Gene3D" id="3.40.50.2000">
    <property type="entry name" value="Glycogen Phosphorylase B"/>
    <property type="match status" value="2"/>
</dbReference>
<dbReference type="CDD" id="cd03809">
    <property type="entry name" value="GT4_MtfB-like"/>
    <property type="match status" value="1"/>
</dbReference>
<dbReference type="InterPro" id="IPR028098">
    <property type="entry name" value="Glyco_trans_4-like_N"/>
</dbReference>
<keyword evidence="2" id="KW-0808">Transferase</keyword>
<organism evidence="5 6">
    <name type="scientific">Solirubrobacter ginsenosidimutans</name>
    <dbReference type="NCBI Taxonomy" id="490573"/>
    <lineage>
        <taxon>Bacteria</taxon>
        <taxon>Bacillati</taxon>
        <taxon>Actinomycetota</taxon>
        <taxon>Thermoleophilia</taxon>
        <taxon>Solirubrobacterales</taxon>
        <taxon>Solirubrobacteraceae</taxon>
        <taxon>Solirubrobacter</taxon>
    </lineage>
</organism>
<dbReference type="Pfam" id="PF00534">
    <property type="entry name" value="Glycos_transf_1"/>
    <property type="match status" value="1"/>
</dbReference>
<dbReference type="GO" id="GO:0016757">
    <property type="term" value="F:glycosyltransferase activity"/>
    <property type="evidence" value="ECO:0007669"/>
    <property type="project" value="UniProtKB-KW"/>
</dbReference>
<feature type="domain" description="Glycosyl transferase family 1" evidence="3">
    <location>
        <begin position="190"/>
        <end position="334"/>
    </location>
</feature>
<accession>A0A9X3MXS3</accession>
<dbReference type="PANTHER" id="PTHR46401:SF2">
    <property type="entry name" value="GLYCOSYLTRANSFERASE WBBK-RELATED"/>
    <property type="match status" value="1"/>
</dbReference>
<keyword evidence="6" id="KW-1185">Reference proteome</keyword>
<dbReference type="AlphaFoldDB" id="A0A9X3MXS3"/>
<proteinExistence type="predicted"/>
<evidence type="ECO:0000259" key="4">
    <source>
        <dbReference type="Pfam" id="PF13439"/>
    </source>
</evidence>
<dbReference type="SUPFAM" id="SSF53756">
    <property type="entry name" value="UDP-Glycosyltransferase/glycogen phosphorylase"/>
    <property type="match status" value="1"/>
</dbReference>
<feature type="domain" description="Glycosyltransferase subfamily 4-like N-terminal" evidence="4">
    <location>
        <begin position="16"/>
        <end position="176"/>
    </location>
</feature>
<protein>
    <submittedName>
        <fullName evidence="5">Glycosyltransferase family 4 protein</fullName>
    </submittedName>
</protein>
<dbReference type="Proteomes" id="UP001149140">
    <property type="component" value="Unassembled WGS sequence"/>
</dbReference>
<name>A0A9X3MXS3_9ACTN</name>
<evidence type="ECO:0000313" key="5">
    <source>
        <dbReference type="EMBL" id="MDA0164725.1"/>
    </source>
</evidence>
<dbReference type="GO" id="GO:0009103">
    <property type="term" value="P:lipopolysaccharide biosynthetic process"/>
    <property type="evidence" value="ECO:0007669"/>
    <property type="project" value="TreeGrafter"/>
</dbReference>
<evidence type="ECO:0000313" key="6">
    <source>
        <dbReference type="Proteomes" id="UP001149140"/>
    </source>
</evidence>
<keyword evidence="1" id="KW-0328">Glycosyltransferase</keyword>
<reference evidence="5" key="1">
    <citation type="submission" date="2022-10" db="EMBL/GenBank/DDBJ databases">
        <title>The WGS of Solirubrobacter ginsenosidimutans DSM 21036.</title>
        <authorList>
            <person name="Jiang Z."/>
        </authorList>
    </citation>
    <scope>NUCLEOTIDE SEQUENCE</scope>
    <source>
        <strain evidence="5">DSM 21036</strain>
    </source>
</reference>
<dbReference type="EMBL" id="JAPDOD010000037">
    <property type="protein sequence ID" value="MDA0164725.1"/>
    <property type="molecule type" value="Genomic_DNA"/>
</dbReference>
<sequence length="367" mass="39377">MRVALNLVYLVPGETGGMEVYARELIPRLAALPGLELVCLVNREAAADGDAPWGNAVPLEVVPVHARNRVEWVRGEQQHVPRIAAAASADLIHSLASTAPLRSAMKRITTIHDLNYKLVPDAHFGLRALGMRVLVPASARRSDRILVDAESTKRDLGSLLGTPLGKIDVAPLGVTPSPPVTPTPEAELRARLELGEGEVLLTVSAKRPHKNLLRLLEAVALLESKPTVVLPGYPTPHEAELRERAAALGVRAVFPAWVSAEDLEGLYALATAFVFPSLAEGFGLPVLEAMARGVPVACSDRSSLPEVAGDAAILFDPFDPRAIADALRRIPGEAERLREAGRAQAARFTWERCAELTHAAYVRTLAA</sequence>